<dbReference type="Proteomes" id="UP000002009">
    <property type="component" value="Chromosome 14"/>
</dbReference>
<dbReference type="GO" id="GO:0005524">
    <property type="term" value="F:ATP binding"/>
    <property type="evidence" value="ECO:0007669"/>
    <property type="project" value="UniProtKB-KW"/>
</dbReference>
<keyword evidence="3" id="KW-0378">Hydrolase</keyword>
<gene>
    <name evidence="7" type="ORF">MICPUN_88188</name>
</gene>
<dbReference type="Pfam" id="PF21010">
    <property type="entry name" value="HA2_C"/>
    <property type="match status" value="1"/>
</dbReference>
<dbReference type="InterPro" id="IPR048333">
    <property type="entry name" value="HA2_WH"/>
</dbReference>
<dbReference type="PROSITE" id="PS00690">
    <property type="entry name" value="DEAH_ATP_HELICASE"/>
    <property type="match status" value="1"/>
</dbReference>
<evidence type="ECO:0000259" key="5">
    <source>
        <dbReference type="PROSITE" id="PS51192"/>
    </source>
</evidence>
<dbReference type="InterPro" id="IPR007502">
    <property type="entry name" value="Helicase-assoc_dom"/>
</dbReference>
<dbReference type="CDD" id="cd17917">
    <property type="entry name" value="DEXHc_RHA-like"/>
    <property type="match status" value="1"/>
</dbReference>
<dbReference type="EMBL" id="CP001332">
    <property type="protein sequence ID" value="ACO67390.1"/>
    <property type="molecule type" value="Genomic_DNA"/>
</dbReference>
<proteinExistence type="predicted"/>
<feature type="domain" description="Helicase ATP-binding" evidence="5">
    <location>
        <begin position="18"/>
        <end position="195"/>
    </location>
</feature>
<dbReference type="PANTHER" id="PTHR18934">
    <property type="entry name" value="ATP-DEPENDENT RNA HELICASE"/>
    <property type="match status" value="1"/>
</dbReference>
<dbReference type="InterPro" id="IPR011545">
    <property type="entry name" value="DEAD/DEAH_box_helicase_dom"/>
</dbReference>
<reference evidence="7 8" key="1">
    <citation type="journal article" date="2009" name="Science">
        <title>Green evolution and dynamic adaptations revealed by genomes of the marine picoeukaryotes Micromonas.</title>
        <authorList>
            <person name="Worden A.Z."/>
            <person name="Lee J.H."/>
            <person name="Mock T."/>
            <person name="Rouze P."/>
            <person name="Simmons M.P."/>
            <person name="Aerts A.L."/>
            <person name="Allen A.E."/>
            <person name="Cuvelier M.L."/>
            <person name="Derelle E."/>
            <person name="Everett M.V."/>
            <person name="Foulon E."/>
            <person name="Grimwood J."/>
            <person name="Gundlach H."/>
            <person name="Henrissat B."/>
            <person name="Napoli C."/>
            <person name="McDonald S.M."/>
            <person name="Parker M.S."/>
            <person name="Rombauts S."/>
            <person name="Salamov A."/>
            <person name="Von Dassow P."/>
            <person name="Badger J.H."/>
            <person name="Coutinho P.M."/>
            <person name="Demir E."/>
            <person name="Dubchak I."/>
            <person name="Gentemann C."/>
            <person name="Eikrem W."/>
            <person name="Gready J.E."/>
            <person name="John U."/>
            <person name="Lanier W."/>
            <person name="Lindquist E.A."/>
            <person name="Lucas S."/>
            <person name="Mayer K.F."/>
            <person name="Moreau H."/>
            <person name="Not F."/>
            <person name="Otillar R."/>
            <person name="Panaud O."/>
            <person name="Pangilinan J."/>
            <person name="Paulsen I."/>
            <person name="Piegu B."/>
            <person name="Poliakov A."/>
            <person name="Robbens S."/>
            <person name="Schmutz J."/>
            <person name="Toulza E."/>
            <person name="Wyss T."/>
            <person name="Zelensky A."/>
            <person name="Zhou K."/>
            <person name="Armbrust E.V."/>
            <person name="Bhattacharya D."/>
            <person name="Goodenough U.W."/>
            <person name="Van de Peer Y."/>
            <person name="Grigoriev I.V."/>
        </authorList>
    </citation>
    <scope>NUCLEOTIDE SEQUENCE [LARGE SCALE GENOMIC DNA]</scope>
    <source>
        <strain evidence="8">RCC299 / NOUM17</strain>
    </source>
</reference>
<dbReference type="PROSITE" id="PS51192">
    <property type="entry name" value="HELICASE_ATP_BIND_1"/>
    <property type="match status" value="1"/>
</dbReference>
<dbReference type="GO" id="GO:0016787">
    <property type="term" value="F:hydrolase activity"/>
    <property type="evidence" value="ECO:0007669"/>
    <property type="project" value="UniProtKB-KW"/>
</dbReference>
<dbReference type="STRING" id="296587.C1EGU9"/>
<dbReference type="eggNOG" id="KOG0920">
    <property type="taxonomic scope" value="Eukaryota"/>
</dbReference>
<dbReference type="SMART" id="SM00490">
    <property type="entry name" value="HELICc"/>
    <property type="match status" value="1"/>
</dbReference>
<sequence>MREFRDALPIASLRDELLRSLRSRDAAVVCGETGSGKTTQVPQYLLDDAIDAGVGAGCRVICTQPRRVAALTVAERVAKERCERNGVGGSGSLVGHHVRLDAAVTRDTRLVFMTAGVLLRKMHGDPLLTEASHVVLDEIHERSLDGDFLLALLRTLPRRRRERGMPPLKLVVMSATLDADLFRGYLGDCSVVSAPGRTHPVAVTHLEDVHDALAYVLDEDSRCCRRPAGEGRHDSNPDYDPTRYERCSDLTRRNLSRLDESVIDYDLVERLLVHADESEGSGAFLVFLPGVGEVTNLCERLGSHPSFASRRGTHRIVPLHSRCTPAEQREAFKVPPRGVRKIVVATNVAETSVTIPDVVVVVDTGRVKERQWDPRRGMASLEEGWVSRAAARQRAGRAGRVRPGKCFALYTSHRHEEKMRSHQVPEMHRVPLTEIVLQIKKLRVGASAEGFLAGSIEPPNPAAVDAAVATLREVGAIWSVPREKGRPDEGELTPLGHHLATLPVDCRVAKMLVYAAVLSCLSPALTIAACLSYKSPFAS</sequence>
<dbReference type="SMART" id="SM00847">
    <property type="entry name" value="HA2"/>
    <property type="match status" value="1"/>
</dbReference>
<evidence type="ECO:0000313" key="8">
    <source>
        <dbReference type="Proteomes" id="UP000002009"/>
    </source>
</evidence>
<dbReference type="InterPro" id="IPR027417">
    <property type="entry name" value="P-loop_NTPase"/>
</dbReference>
<dbReference type="Pfam" id="PF00271">
    <property type="entry name" value="Helicase_C"/>
    <property type="match status" value="1"/>
</dbReference>
<protein>
    <recommendedName>
        <fullName evidence="1">RNA helicase</fullName>
        <ecNumber evidence="1">3.6.4.13</ecNumber>
    </recommendedName>
</protein>
<dbReference type="SMART" id="SM00487">
    <property type="entry name" value="DEXDc"/>
    <property type="match status" value="1"/>
</dbReference>
<dbReference type="InterPro" id="IPR002464">
    <property type="entry name" value="DNA/RNA_helicase_DEAH_CS"/>
</dbReference>
<feature type="domain" description="Helicase C-terminal" evidence="6">
    <location>
        <begin position="267"/>
        <end position="443"/>
    </location>
</feature>
<dbReference type="SUPFAM" id="SSF52540">
    <property type="entry name" value="P-loop containing nucleoside triphosphate hydrolases"/>
    <property type="match status" value="1"/>
</dbReference>
<dbReference type="InterPro" id="IPR001650">
    <property type="entry name" value="Helicase_C-like"/>
</dbReference>
<dbReference type="PANTHER" id="PTHR18934:SF246">
    <property type="entry name" value="DEXH-BOX ATP-DEPENDENT RNA HELICASE DEXH4, CHLOROPLASTIC-RELATED"/>
    <property type="match status" value="1"/>
</dbReference>
<dbReference type="CDD" id="cd18791">
    <property type="entry name" value="SF2_C_RHA"/>
    <property type="match status" value="1"/>
</dbReference>
<evidence type="ECO:0000259" key="6">
    <source>
        <dbReference type="PROSITE" id="PS51194"/>
    </source>
</evidence>
<accession>C1EGU9</accession>
<dbReference type="EC" id="3.6.4.13" evidence="1"/>
<dbReference type="Pfam" id="PF04408">
    <property type="entry name" value="WHD_HA2"/>
    <property type="match status" value="1"/>
</dbReference>
<dbReference type="PROSITE" id="PS51194">
    <property type="entry name" value="HELICASE_CTER"/>
    <property type="match status" value="1"/>
</dbReference>
<keyword evidence="4" id="KW-0067">ATP-binding</keyword>
<dbReference type="GO" id="GO:0003723">
    <property type="term" value="F:RNA binding"/>
    <property type="evidence" value="ECO:0007669"/>
    <property type="project" value="TreeGrafter"/>
</dbReference>
<evidence type="ECO:0000256" key="2">
    <source>
        <dbReference type="ARBA" id="ARBA00022741"/>
    </source>
</evidence>
<keyword evidence="2" id="KW-0547">Nucleotide-binding</keyword>
<dbReference type="KEGG" id="mis:MICPUN_88188"/>
<dbReference type="Pfam" id="PF00270">
    <property type="entry name" value="DEAD"/>
    <property type="match status" value="1"/>
</dbReference>
<dbReference type="OMA" id="SEETHWI"/>
<dbReference type="Gene3D" id="3.40.50.300">
    <property type="entry name" value="P-loop containing nucleotide triphosphate hydrolases"/>
    <property type="match status" value="2"/>
</dbReference>
<dbReference type="RefSeq" id="XP_002506132.1">
    <property type="nucleotide sequence ID" value="XM_002506086.1"/>
</dbReference>
<evidence type="ECO:0000256" key="3">
    <source>
        <dbReference type="ARBA" id="ARBA00022801"/>
    </source>
</evidence>
<name>C1EGU9_MICCC</name>
<organism evidence="7 8">
    <name type="scientific">Micromonas commoda (strain RCC299 / NOUM17 / CCMP2709)</name>
    <name type="common">Picoplanktonic green alga</name>
    <dbReference type="NCBI Taxonomy" id="296587"/>
    <lineage>
        <taxon>Eukaryota</taxon>
        <taxon>Viridiplantae</taxon>
        <taxon>Chlorophyta</taxon>
        <taxon>Mamiellophyceae</taxon>
        <taxon>Mamiellales</taxon>
        <taxon>Mamiellaceae</taxon>
        <taxon>Micromonas</taxon>
    </lineage>
</organism>
<dbReference type="Gene3D" id="1.20.120.1080">
    <property type="match status" value="1"/>
</dbReference>
<feature type="non-terminal residue" evidence="7">
    <location>
        <position position="539"/>
    </location>
</feature>
<dbReference type="InterPro" id="IPR014001">
    <property type="entry name" value="Helicase_ATP-bd"/>
</dbReference>
<dbReference type="InParanoid" id="C1EGU9"/>
<dbReference type="AlphaFoldDB" id="C1EGU9"/>
<evidence type="ECO:0000256" key="4">
    <source>
        <dbReference type="ARBA" id="ARBA00022840"/>
    </source>
</evidence>
<dbReference type="GeneID" id="8249061"/>
<dbReference type="GO" id="GO:0003724">
    <property type="term" value="F:RNA helicase activity"/>
    <property type="evidence" value="ECO:0007669"/>
    <property type="project" value="UniProtKB-EC"/>
</dbReference>
<keyword evidence="8" id="KW-1185">Reference proteome</keyword>
<evidence type="ECO:0000313" key="7">
    <source>
        <dbReference type="EMBL" id="ACO67390.1"/>
    </source>
</evidence>
<evidence type="ECO:0000256" key="1">
    <source>
        <dbReference type="ARBA" id="ARBA00012552"/>
    </source>
</evidence>
<dbReference type="OrthoDB" id="496632at2759"/>